<name>A0A8T3VI08_9EURY</name>
<evidence type="ECO:0000313" key="2">
    <source>
        <dbReference type="Proteomes" id="UP000713479"/>
    </source>
</evidence>
<organism evidence="1 2">
    <name type="scientific">Methanobrevibacter millerae</name>
    <dbReference type="NCBI Taxonomy" id="230361"/>
    <lineage>
        <taxon>Archaea</taxon>
        <taxon>Methanobacteriati</taxon>
        <taxon>Methanobacteriota</taxon>
        <taxon>Methanomada group</taxon>
        <taxon>Methanobacteria</taxon>
        <taxon>Methanobacteriales</taxon>
        <taxon>Methanobacteriaceae</taxon>
        <taxon>Methanobrevibacter</taxon>
    </lineage>
</organism>
<sequence>MSFVSAKEDAHFEIDKDQSGYSAIITLKDSSNNPIPIVKFSISITKPNGAVRTLPTKTLNNTGQNIFFLGTTNGNYVITVNFKGNDKYNPCSLTKTITVTAGGRSNSPYNYYDNHNYGDSLRMDEYIYDNYWDEEIYDDPRTYDGEWY</sequence>
<dbReference type="Proteomes" id="UP000713479">
    <property type="component" value="Unassembled WGS sequence"/>
</dbReference>
<dbReference type="InterPro" id="IPR013783">
    <property type="entry name" value="Ig-like_fold"/>
</dbReference>
<comment type="caution">
    <text evidence="1">The sequence shown here is derived from an EMBL/GenBank/DDBJ whole genome shotgun (WGS) entry which is preliminary data.</text>
</comment>
<dbReference type="AlphaFoldDB" id="A0A8T3VI08"/>
<evidence type="ECO:0008006" key="3">
    <source>
        <dbReference type="Google" id="ProtNLM"/>
    </source>
</evidence>
<proteinExistence type="predicted"/>
<evidence type="ECO:0000313" key="1">
    <source>
        <dbReference type="EMBL" id="MBE6510207.1"/>
    </source>
</evidence>
<dbReference type="Gene3D" id="2.60.40.10">
    <property type="entry name" value="Immunoglobulins"/>
    <property type="match status" value="1"/>
</dbReference>
<dbReference type="EMBL" id="SUTF01000003">
    <property type="protein sequence ID" value="MBE6510207.1"/>
    <property type="molecule type" value="Genomic_DNA"/>
</dbReference>
<accession>A0A8T3VI08</accession>
<reference evidence="1" key="1">
    <citation type="submission" date="2019-04" db="EMBL/GenBank/DDBJ databases">
        <title>Evolution of Biomass-Degrading Anaerobic Consortia Revealed by Metagenomics.</title>
        <authorList>
            <person name="Peng X."/>
        </authorList>
    </citation>
    <scope>NUCLEOTIDE SEQUENCE</scope>
    <source>
        <strain evidence="1">SIG13</strain>
    </source>
</reference>
<gene>
    <name evidence="1" type="ORF">E7Z74_02920</name>
</gene>
<protein>
    <recommendedName>
        <fullName evidence="3">Adhesin-like protein</fullName>
    </recommendedName>
</protein>